<comment type="function">
    <text evidence="1">Could be involved in insertion of integral membrane proteins into the membrane.</text>
</comment>
<dbReference type="PANTHER" id="PTHR33383">
    <property type="entry name" value="MEMBRANE PROTEIN INSERTION EFFICIENCY FACTOR-RELATED"/>
    <property type="match status" value="1"/>
</dbReference>
<dbReference type="RefSeq" id="WP_379090644.1">
    <property type="nucleotide sequence ID" value="NZ_JBHTJO010000001.1"/>
</dbReference>
<keyword evidence="1" id="KW-0472">Membrane</keyword>
<protein>
    <recommendedName>
        <fullName evidence="1">Putative membrane protein insertion efficiency factor</fullName>
    </recommendedName>
</protein>
<gene>
    <name evidence="2" type="primary">yidD</name>
    <name evidence="2" type="ORF">ACFQ2F_07840</name>
</gene>
<comment type="similarity">
    <text evidence="1">Belongs to the UPF0161 family.</text>
</comment>
<dbReference type="HAMAP" id="MF_00386">
    <property type="entry name" value="UPF0161_YidD"/>
    <property type="match status" value="1"/>
</dbReference>
<dbReference type="Pfam" id="PF01809">
    <property type="entry name" value="YidD"/>
    <property type="match status" value="1"/>
</dbReference>
<comment type="subcellular location">
    <subcellularLocation>
        <location evidence="1">Cell membrane</location>
        <topology evidence="1">Peripheral membrane protein</topology>
        <orientation evidence="1">Cytoplasmic side</orientation>
    </subcellularLocation>
</comment>
<reference evidence="3" key="1">
    <citation type="journal article" date="2019" name="Int. J. Syst. Evol. Microbiol.">
        <title>The Global Catalogue of Microorganisms (GCM) 10K type strain sequencing project: providing services to taxonomists for standard genome sequencing and annotation.</title>
        <authorList>
            <consortium name="The Broad Institute Genomics Platform"/>
            <consortium name="The Broad Institute Genome Sequencing Center for Infectious Disease"/>
            <person name="Wu L."/>
            <person name="Ma J."/>
        </authorList>
    </citation>
    <scope>NUCLEOTIDE SEQUENCE [LARGE SCALE GENOMIC DNA]</scope>
    <source>
        <strain evidence="3">CCUG 61697</strain>
    </source>
</reference>
<evidence type="ECO:0000313" key="2">
    <source>
        <dbReference type="EMBL" id="MFD0987009.1"/>
    </source>
</evidence>
<dbReference type="EMBL" id="JBHTJO010000001">
    <property type="protein sequence ID" value="MFD0987009.1"/>
    <property type="molecule type" value="Genomic_DNA"/>
</dbReference>
<dbReference type="SMART" id="SM01234">
    <property type="entry name" value="Haemolytic"/>
    <property type="match status" value="1"/>
</dbReference>
<organism evidence="2 3">
    <name type="scientific">Methyloligella solikamskensis</name>
    <dbReference type="NCBI Taxonomy" id="1177756"/>
    <lineage>
        <taxon>Bacteria</taxon>
        <taxon>Pseudomonadati</taxon>
        <taxon>Pseudomonadota</taxon>
        <taxon>Alphaproteobacteria</taxon>
        <taxon>Hyphomicrobiales</taxon>
        <taxon>Hyphomicrobiaceae</taxon>
        <taxon>Methyloligella</taxon>
    </lineage>
</organism>
<evidence type="ECO:0000256" key="1">
    <source>
        <dbReference type="HAMAP-Rule" id="MF_00386"/>
    </source>
</evidence>
<accession>A0ABW3J9S1</accession>
<name>A0ABW3J9S1_9HYPH</name>
<sequence length="120" mass="13393">MSRPATRQSTSIGQKIARAVVTAPILAYRYTFSGLVGGHCRHLPTCSDYAREAVAVNGAWRGGWLTLARLWRCSPWGTHGFDPVPDIRGENHPFAPWRYGRWRLCSERSPADGGKAERRA</sequence>
<keyword evidence="1" id="KW-1003">Cell membrane</keyword>
<dbReference type="InterPro" id="IPR002696">
    <property type="entry name" value="Membr_insert_effic_factor_YidD"/>
</dbReference>
<evidence type="ECO:0000313" key="3">
    <source>
        <dbReference type="Proteomes" id="UP001597102"/>
    </source>
</evidence>
<comment type="caution">
    <text evidence="2">The sequence shown here is derived from an EMBL/GenBank/DDBJ whole genome shotgun (WGS) entry which is preliminary data.</text>
</comment>
<keyword evidence="3" id="KW-1185">Reference proteome</keyword>
<dbReference type="PANTHER" id="PTHR33383:SF1">
    <property type="entry name" value="MEMBRANE PROTEIN INSERTION EFFICIENCY FACTOR-RELATED"/>
    <property type="match status" value="1"/>
</dbReference>
<dbReference type="NCBIfam" id="TIGR00278">
    <property type="entry name" value="membrane protein insertion efficiency factor YidD"/>
    <property type="match status" value="1"/>
</dbReference>
<proteinExistence type="inferred from homology"/>
<dbReference type="Proteomes" id="UP001597102">
    <property type="component" value="Unassembled WGS sequence"/>
</dbReference>